<keyword evidence="4" id="KW-0539">Nucleus</keyword>
<comment type="subcellular location">
    <subcellularLocation>
        <location evidence="1">Nucleus</location>
    </subcellularLocation>
</comment>
<evidence type="ECO:0000256" key="8">
    <source>
        <dbReference type="SAM" id="MobiDB-lite"/>
    </source>
</evidence>
<evidence type="ECO:0000256" key="2">
    <source>
        <dbReference type="ARBA" id="ARBA00005647"/>
    </source>
</evidence>
<reference evidence="11" key="1">
    <citation type="submission" date="2022-11" db="UniProtKB">
        <authorList>
            <consortium name="WormBaseParasite"/>
        </authorList>
    </citation>
    <scope>IDENTIFICATION</scope>
</reference>
<evidence type="ECO:0000259" key="9">
    <source>
        <dbReference type="SMART" id="SM00746"/>
    </source>
</evidence>
<name>A0A914HAN8_GLORO</name>
<dbReference type="WBParaSite" id="Gr19_v10_g15764.t1">
    <property type="protein sequence ID" value="Gr19_v10_g15764.t1"/>
    <property type="gene ID" value="Gr19_v10_g15764"/>
</dbReference>
<dbReference type="InterPro" id="IPR056366">
    <property type="entry name" value="Ribosomal_eL24"/>
</dbReference>
<evidence type="ECO:0000256" key="7">
    <source>
        <dbReference type="ARBA" id="ARBA00064137"/>
    </source>
</evidence>
<evidence type="ECO:0000256" key="3">
    <source>
        <dbReference type="ARBA" id="ARBA00022517"/>
    </source>
</evidence>
<dbReference type="Proteomes" id="UP000887572">
    <property type="component" value="Unplaced"/>
</dbReference>
<evidence type="ECO:0000256" key="1">
    <source>
        <dbReference type="ARBA" id="ARBA00004123"/>
    </source>
</evidence>
<dbReference type="AlphaFoldDB" id="A0A914HAN8"/>
<dbReference type="Pfam" id="PF01246">
    <property type="entry name" value="Ribosomal_L24e"/>
    <property type="match status" value="1"/>
</dbReference>
<dbReference type="InterPro" id="IPR000988">
    <property type="entry name" value="Ribosomal_eL24-rel_N"/>
</dbReference>
<feature type="compositionally biased region" description="Acidic residues" evidence="8">
    <location>
        <begin position="143"/>
        <end position="158"/>
    </location>
</feature>
<keyword evidence="10" id="KW-1185">Reference proteome</keyword>
<dbReference type="PANTHER" id="PTHR10792:SF8">
    <property type="entry name" value="RIBOSOME BIOGENESIS PROTEIN RLP24-RELATED"/>
    <property type="match status" value="1"/>
</dbReference>
<protein>
    <recommendedName>
        <fullName evidence="5">Probable ribosome biogenesis protein RLP24</fullName>
    </recommendedName>
</protein>
<organism evidence="10 11">
    <name type="scientific">Globodera rostochiensis</name>
    <name type="common">Golden nematode worm</name>
    <name type="synonym">Heterodera rostochiensis</name>
    <dbReference type="NCBI Taxonomy" id="31243"/>
    <lineage>
        <taxon>Eukaryota</taxon>
        <taxon>Metazoa</taxon>
        <taxon>Ecdysozoa</taxon>
        <taxon>Nematoda</taxon>
        <taxon>Chromadorea</taxon>
        <taxon>Rhabditida</taxon>
        <taxon>Tylenchina</taxon>
        <taxon>Tylenchomorpha</taxon>
        <taxon>Tylenchoidea</taxon>
        <taxon>Heteroderidae</taxon>
        <taxon>Heteroderinae</taxon>
        <taxon>Globodera</taxon>
    </lineage>
</organism>
<proteinExistence type="inferred from homology"/>
<evidence type="ECO:0000313" key="10">
    <source>
        <dbReference type="Proteomes" id="UP000887572"/>
    </source>
</evidence>
<dbReference type="SUPFAM" id="SSF57716">
    <property type="entry name" value="Glucocorticoid receptor-like (DNA-binding domain)"/>
    <property type="match status" value="1"/>
</dbReference>
<dbReference type="GO" id="GO:0042273">
    <property type="term" value="P:ribosomal large subunit biogenesis"/>
    <property type="evidence" value="ECO:0007669"/>
    <property type="project" value="TreeGrafter"/>
</dbReference>
<dbReference type="FunFam" id="2.30.170.20:FF:000001">
    <property type="entry name" value="probable ribosome biogenesis protein RLP24"/>
    <property type="match status" value="1"/>
</dbReference>
<evidence type="ECO:0000256" key="4">
    <source>
        <dbReference type="ARBA" id="ARBA00023242"/>
    </source>
</evidence>
<evidence type="ECO:0000313" key="11">
    <source>
        <dbReference type="WBParaSite" id="Gr19_v10_g15764.t1"/>
    </source>
</evidence>
<dbReference type="PANTHER" id="PTHR10792">
    <property type="entry name" value="60S RIBOSOMAL PROTEIN L24"/>
    <property type="match status" value="1"/>
</dbReference>
<feature type="region of interest" description="Disordered" evidence="8">
    <location>
        <begin position="136"/>
        <end position="163"/>
    </location>
</feature>
<dbReference type="PROSITE" id="PS01073">
    <property type="entry name" value="RIBOSOMAL_L24E"/>
    <property type="match status" value="1"/>
</dbReference>
<comment type="similarity">
    <text evidence="2">Belongs to the eukaryotic ribosomal protein eL24 family.</text>
</comment>
<feature type="domain" description="TRASH" evidence="9">
    <location>
        <begin position="6"/>
        <end position="44"/>
    </location>
</feature>
<dbReference type="SMART" id="SM00746">
    <property type="entry name" value="TRASH"/>
    <property type="match status" value="1"/>
</dbReference>
<dbReference type="InterPro" id="IPR038630">
    <property type="entry name" value="L24e/L24_sf"/>
</dbReference>
<comment type="subunit">
    <text evidence="7">Associated with nucleolar and cytoplasmic pre-60S particles. At the end of biogenesis it dissociates from cytoplasmic pre-60S particles and is likely to be exchanged for its ribosomal homologue, RPL24.</text>
</comment>
<dbReference type="Gene3D" id="2.30.170.20">
    <property type="entry name" value="Ribosomal protein L24e"/>
    <property type="match status" value="1"/>
</dbReference>
<evidence type="ECO:0000256" key="5">
    <source>
        <dbReference type="ARBA" id="ARBA00039784"/>
    </source>
</evidence>
<comment type="function">
    <text evidence="6">Involved in the biogenesis of the 60S ribosomal subunit. Ensures the docking of NOG1 to pre-60S particles.</text>
</comment>
<dbReference type="InterPro" id="IPR011017">
    <property type="entry name" value="TRASH_dom"/>
</dbReference>
<evidence type="ECO:0000256" key="6">
    <source>
        <dbReference type="ARBA" id="ARBA00059003"/>
    </source>
</evidence>
<dbReference type="CDD" id="cd00472">
    <property type="entry name" value="Ribosomal_L24e_L24"/>
    <property type="match status" value="1"/>
</dbReference>
<dbReference type="GO" id="GO:0003735">
    <property type="term" value="F:structural constituent of ribosome"/>
    <property type="evidence" value="ECO:0007669"/>
    <property type="project" value="InterPro"/>
</dbReference>
<accession>A0A914HAN8</accession>
<keyword evidence="3" id="KW-0690">Ribosome biogenesis</keyword>
<sequence>MRLVKCWFCSSTIYPGHGIQFVRNDGTVFKFCRSKCNKLFKKKKNPRKLKWTKASRRIRGKELVNDATQSLEVRRNEPTKYERHLWKTAVDAIKEIHSIRHRRYCQHITNTLKPGKLAVKRAMVDKARKKVHLIRAPVADHEKEEEEEEEEKAEMEEDAAQKAEEEVQLLMEVN</sequence>
<dbReference type="InterPro" id="IPR023442">
    <property type="entry name" value="Ribosomal_eL24_CS"/>
</dbReference>
<dbReference type="GO" id="GO:0005730">
    <property type="term" value="C:nucleolus"/>
    <property type="evidence" value="ECO:0007669"/>
    <property type="project" value="TreeGrafter"/>
</dbReference>